<dbReference type="Proteomes" id="UP000216867">
    <property type="component" value="Unassembled WGS sequence"/>
</dbReference>
<dbReference type="Proteomes" id="UP000076612">
    <property type="component" value="Unassembled WGS sequence"/>
</dbReference>
<reference evidence="2" key="2">
    <citation type="submission" date="2016-01" db="EMBL/GenBank/DDBJ databases">
        <authorList>
            <person name="Hong K.W."/>
        </authorList>
    </citation>
    <scope>NUCLEOTIDE SEQUENCE</scope>
    <source>
        <strain evidence="2">M40</strain>
    </source>
</reference>
<gene>
    <name evidence="5" type="primary">ybaK_1</name>
    <name evidence="2" type="ORF">AVW13_02165</name>
    <name evidence="3" type="ORF">B8X04_04355</name>
    <name evidence="4" type="ORF">I6G59_13005</name>
    <name evidence="5" type="ORF">NCTC12391_01308</name>
</gene>
<dbReference type="Gene3D" id="3.90.960.10">
    <property type="entry name" value="YbaK/aminoacyl-tRNA synthetase-associated domain"/>
    <property type="match status" value="1"/>
</dbReference>
<dbReference type="EMBL" id="NCWY01000003">
    <property type="protein sequence ID" value="PAK96545.1"/>
    <property type="molecule type" value="Genomic_DNA"/>
</dbReference>
<dbReference type="InterPro" id="IPR007214">
    <property type="entry name" value="YbaK/aa-tRNA-synth-assoc-dom"/>
</dbReference>
<dbReference type="GeneID" id="99772935"/>
<proteinExistence type="predicted"/>
<dbReference type="Proteomes" id="UP000386281">
    <property type="component" value="Unassembled WGS sequence"/>
</dbReference>
<reference evidence="5 8" key="4">
    <citation type="submission" date="2019-02" db="EMBL/GenBank/DDBJ databases">
        <authorList>
            <consortium name="Pathogen Informatics"/>
        </authorList>
    </citation>
    <scope>NUCLEOTIDE SEQUENCE [LARGE SCALE GENOMIC DNA]</scope>
    <source>
        <strain evidence="5 8">3012STDY7078520</strain>
    </source>
</reference>
<dbReference type="SUPFAM" id="SSF55826">
    <property type="entry name" value="YbaK/ProRS associated domain"/>
    <property type="match status" value="1"/>
</dbReference>
<evidence type="ECO:0000313" key="5">
    <source>
        <dbReference type="EMBL" id="VEW12187.1"/>
    </source>
</evidence>
<evidence type="ECO:0000313" key="8">
    <source>
        <dbReference type="Proteomes" id="UP000386281"/>
    </source>
</evidence>
<evidence type="ECO:0000313" key="7">
    <source>
        <dbReference type="Proteomes" id="UP000216867"/>
    </source>
</evidence>
<organism evidence="3 7">
    <name type="scientific">Brevibacterium casei</name>
    <dbReference type="NCBI Taxonomy" id="33889"/>
    <lineage>
        <taxon>Bacteria</taxon>
        <taxon>Bacillati</taxon>
        <taxon>Actinomycetota</taxon>
        <taxon>Actinomycetes</taxon>
        <taxon>Micrococcales</taxon>
        <taxon>Brevibacteriaceae</taxon>
        <taxon>Brevibacterium</taxon>
    </lineage>
</organism>
<dbReference type="EMBL" id="LQQR01000023">
    <property type="protein sequence ID" value="KZE18250.1"/>
    <property type="molecule type" value="Genomic_DNA"/>
</dbReference>
<reference evidence="4 9" key="5">
    <citation type="submission" date="2020-12" db="EMBL/GenBank/DDBJ databases">
        <title>FDA dAtabase for Regulatory Grade micrObial Sequences (FDA-ARGOS): Supporting development and validation of Infectious Disease Dx tests.</title>
        <authorList>
            <person name="Sproer C."/>
            <person name="Gronow S."/>
            <person name="Severitt S."/>
            <person name="Schroder I."/>
            <person name="Tallon L."/>
            <person name="Sadzewicz L."/>
            <person name="Zhao X."/>
            <person name="Boylan J."/>
            <person name="Ott S."/>
            <person name="Bowen H."/>
            <person name="Vavikolanu K."/>
            <person name="Mehta A."/>
            <person name="Aluvathingal J."/>
            <person name="Nadendla S."/>
            <person name="Lowell S."/>
            <person name="Myers T."/>
            <person name="Yan Y."/>
            <person name="Sichtig H."/>
        </authorList>
    </citation>
    <scope>NUCLEOTIDE SEQUENCE [LARGE SCALE GENOMIC DNA]</scope>
    <source>
        <strain evidence="4 9">FDAARGOS_902</strain>
    </source>
</reference>
<evidence type="ECO:0000313" key="4">
    <source>
        <dbReference type="EMBL" id="QPS32890.1"/>
    </source>
</evidence>
<evidence type="ECO:0000313" key="3">
    <source>
        <dbReference type="EMBL" id="PAK96545.1"/>
    </source>
</evidence>
<sequence length="187" mass="19102">MTTGSTTRARLSAQFDVRPAASAPELMAASTAAALPTVTGEVEVFAIDPEIADTAALLEATGLGPQTSANCVLVAGARSGEERIAACLVLADTRADVNKRVKKLLDVRKASFLPMDRAVGESGMEYGGIGPIGLPEDYRILIDSRVAAADDLIIGSGIRGSKLLLSGPTLASLPGAEVIDGLAVEIG</sequence>
<dbReference type="Proteomes" id="UP000594979">
    <property type="component" value="Chromosome"/>
</dbReference>
<feature type="domain" description="YbaK/aminoacyl-tRNA synthetase-associated" evidence="1">
    <location>
        <begin position="49"/>
        <end position="170"/>
    </location>
</feature>
<name>A0A162ZU71_9MICO</name>
<evidence type="ECO:0000313" key="6">
    <source>
        <dbReference type="Proteomes" id="UP000076612"/>
    </source>
</evidence>
<dbReference type="CDD" id="cd04939">
    <property type="entry name" value="PA2301"/>
    <property type="match status" value="1"/>
</dbReference>
<accession>A0A162ZU71</accession>
<dbReference type="Pfam" id="PF04073">
    <property type="entry name" value="tRNA_edit"/>
    <property type="match status" value="1"/>
</dbReference>
<dbReference type="STRING" id="33889.AVW13_02165"/>
<dbReference type="EMBL" id="CP065682">
    <property type="protein sequence ID" value="QPS32890.1"/>
    <property type="molecule type" value="Genomic_DNA"/>
</dbReference>
<dbReference type="GO" id="GO:0002161">
    <property type="term" value="F:aminoacyl-tRNA deacylase activity"/>
    <property type="evidence" value="ECO:0007669"/>
    <property type="project" value="InterPro"/>
</dbReference>
<dbReference type="InterPro" id="IPR036754">
    <property type="entry name" value="YbaK/aa-tRNA-synt-asso_dom_sf"/>
</dbReference>
<evidence type="ECO:0000259" key="1">
    <source>
        <dbReference type="Pfam" id="PF04073"/>
    </source>
</evidence>
<evidence type="ECO:0000313" key="9">
    <source>
        <dbReference type="Proteomes" id="UP000594979"/>
    </source>
</evidence>
<dbReference type="AlphaFoldDB" id="A0A162ZU71"/>
<protein>
    <submittedName>
        <fullName evidence="5">Cys-tRNA(Pro)/Cys-tRNA(Cys) deacylase ybaK</fullName>
    </submittedName>
    <submittedName>
        <fullName evidence="4">YbaK/EbsC family protein</fullName>
    </submittedName>
</protein>
<dbReference type="KEGG" id="bcau:I6G59_13005"/>
<dbReference type="EMBL" id="CAACXN010000014">
    <property type="protein sequence ID" value="VEW12187.1"/>
    <property type="molecule type" value="Genomic_DNA"/>
</dbReference>
<reference evidence="3 7" key="3">
    <citation type="submission" date="2017-04" db="EMBL/GenBank/DDBJ databases">
        <title>Kefir bacterial isolates.</title>
        <authorList>
            <person name="Kim Y."/>
            <person name="Blasche S."/>
            <person name="Patil K.R."/>
        </authorList>
    </citation>
    <scope>NUCLEOTIDE SEQUENCE [LARGE SCALE GENOMIC DNA]</scope>
    <source>
        <strain evidence="3 7">OG2</strain>
    </source>
</reference>
<reference evidence="6" key="1">
    <citation type="submission" date="2016-01" db="EMBL/GenBank/DDBJ databases">
        <title>Draft genome of Chromobacterium sp. F49.</title>
        <authorList>
            <person name="Hong K.W."/>
        </authorList>
    </citation>
    <scope>NUCLEOTIDE SEQUENCE [LARGE SCALE GENOMIC DNA]</scope>
    <source>
        <strain evidence="6">M40</strain>
    </source>
</reference>
<evidence type="ECO:0000313" key="2">
    <source>
        <dbReference type="EMBL" id="KZE18250.1"/>
    </source>
</evidence>
<dbReference type="RefSeq" id="WP_009375893.1">
    <property type="nucleotide sequence ID" value="NZ_CAACXN010000014.1"/>
</dbReference>